<reference evidence="4" key="1">
    <citation type="submission" date="2024-07" db="EMBL/GenBank/DDBJ databases">
        <title>Complete genome sequences of cellulolytic bacteria, Kitasatospora sp. CMC57 and Streptomyces sp. CMC78, isolated from Japanese agricultural soil.</title>
        <authorList>
            <person name="Hashimoto T."/>
            <person name="Ito M."/>
            <person name="Iwamoto M."/>
            <person name="Fukahori D."/>
            <person name="Shoda T."/>
            <person name="Sakoda M."/>
            <person name="Morohoshi T."/>
            <person name="Mitsuboshi M."/>
            <person name="Nishizawa T."/>
        </authorList>
    </citation>
    <scope>NUCLEOTIDE SEQUENCE</scope>
    <source>
        <strain evidence="4">CMC78</strain>
    </source>
</reference>
<dbReference type="GO" id="GO:0005737">
    <property type="term" value="C:cytoplasm"/>
    <property type="evidence" value="ECO:0007669"/>
    <property type="project" value="TreeGrafter"/>
</dbReference>
<dbReference type="InterPro" id="IPR041664">
    <property type="entry name" value="AAA_16"/>
</dbReference>
<feature type="domain" description="HTH luxR-type" evidence="3">
    <location>
        <begin position="895"/>
        <end position="958"/>
    </location>
</feature>
<proteinExistence type="predicted"/>
<sequence length="958" mass="100835">MNAQSPPSDPGVLIGRSALLDDVRAEFDRRPAVVVLTGEAGVGKSRLVRELLRRATPPGVVTLIARCQESDGPSFPFAPIIEAIGSSEVLAAALPAELPTVTGALRGLLPDLADHLPPAPLPLGDPAAEHHRVLRALHALTASLGDVVLVVEDLQWADASTRAFLRTVVSDPPPRLGLVLTARGHTVPHTDAEGGDGLPFPLRAPAHVTVAERHLAPLSAAETGVLAAGLLGAQAVPEEFAERLHRWTGGLPYVVEEVLREGPARTEPRTETAEEPDPPLPASVRRVVVERLRHLPPTARRVVAAAAVLRDPAPVELLGAVAGLDEPETRRALAAALREGCLRAACGSYTFPYDLARRAAYEAVAEPERPVLHLRAARALAGHASPLPLAGMAGHYRCAGRGAQAARCLEAAADRAAGGGDAGTAAAHYLDALRGGPSPAARDRIALKLARVALNARPGPEVPAALRQVLGRCSLGPGPSGEIRLLLGLLLRNQSGSGLEALEEIARAVPDLLSVSTGQAARALAITAIPSLKGWPMSEHRRLLAEAERLLPRVEEADLRSAVLANRATALALMGDPSAWEAVADLPGTLTGEAVARVHANLAGAAASLGHPERARAFQARAWKAVRTNHAPYLEAFVETTDVVAAFTAGRWKGLLERAGRAEEQYRNVPDFHAEALLVCGLLRLHTKGQTDVARRLLEQAVRTTALDTGVVLTSAAAAVARVHLAAARPARAVQAVEGALHHVRRTGAWVWATALAPPAVEALIRDGRPGEAHRLVAELAEGIADRDAPAARAALLGCRALLTATDGPRAASGTPDALYAAAADAWTKLERPYEAAYVREALGLHLLATGAAGGRTVLHEAITGYQDLGAVWDVLRCQRGLREHGQVTVRRPGALGYGDHLSPRERAVARLAALGLSNREIARELVLSHRTVEHHVARALRKLGVSSRTEIGPQLGR</sequence>
<dbReference type="CDD" id="cd06170">
    <property type="entry name" value="LuxR_C_like"/>
    <property type="match status" value="1"/>
</dbReference>
<dbReference type="PANTHER" id="PTHR16305:SF35">
    <property type="entry name" value="TRANSCRIPTIONAL ACTIVATOR DOMAIN"/>
    <property type="match status" value="1"/>
</dbReference>
<evidence type="ECO:0000313" key="4">
    <source>
        <dbReference type="EMBL" id="BFP51452.1"/>
    </source>
</evidence>
<dbReference type="SUPFAM" id="SSF46894">
    <property type="entry name" value="C-terminal effector domain of the bipartite response regulators"/>
    <property type="match status" value="1"/>
</dbReference>
<dbReference type="Pfam" id="PF00196">
    <property type="entry name" value="GerE"/>
    <property type="match status" value="1"/>
</dbReference>
<dbReference type="SUPFAM" id="SSF52540">
    <property type="entry name" value="P-loop containing nucleoside triphosphate hydrolases"/>
    <property type="match status" value="1"/>
</dbReference>
<dbReference type="PROSITE" id="PS50043">
    <property type="entry name" value="HTH_LUXR_2"/>
    <property type="match status" value="1"/>
</dbReference>
<evidence type="ECO:0000256" key="2">
    <source>
        <dbReference type="ARBA" id="ARBA00022840"/>
    </source>
</evidence>
<keyword evidence="1" id="KW-0547">Nucleotide-binding</keyword>
<dbReference type="AlphaFoldDB" id="A0AB33K9R3"/>
<dbReference type="PROSITE" id="PS00622">
    <property type="entry name" value="HTH_LUXR_1"/>
    <property type="match status" value="1"/>
</dbReference>
<protein>
    <submittedName>
        <fullName evidence="4">LuxR family transcriptional regulator</fullName>
    </submittedName>
</protein>
<evidence type="ECO:0000256" key="1">
    <source>
        <dbReference type="ARBA" id="ARBA00022741"/>
    </source>
</evidence>
<dbReference type="InterPro" id="IPR000792">
    <property type="entry name" value="Tscrpt_reg_LuxR_C"/>
</dbReference>
<evidence type="ECO:0000259" key="3">
    <source>
        <dbReference type="PROSITE" id="PS50043"/>
    </source>
</evidence>
<dbReference type="Pfam" id="PF13191">
    <property type="entry name" value="AAA_16"/>
    <property type="match status" value="1"/>
</dbReference>
<dbReference type="GO" id="GO:0004016">
    <property type="term" value="F:adenylate cyclase activity"/>
    <property type="evidence" value="ECO:0007669"/>
    <property type="project" value="TreeGrafter"/>
</dbReference>
<dbReference type="SMART" id="SM00421">
    <property type="entry name" value="HTH_LUXR"/>
    <property type="match status" value="1"/>
</dbReference>
<dbReference type="Gene3D" id="1.10.10.10">
    <property type="entry name" value="Winged helix-like DNA-binding domain superfamily/Winged helix DNA-binding domain"/>
    <property type="match status" value="1"/>
</dbReference>
<dbReference type="PANTHER" id="PTHR16305">
    <property type="entry name" value="TESTICULAR SOLUBLE ADENYLYL CYCLASE"/>
    <property type="match status" value="1"/>
</dbReference>
<dbReference type="InterPro" id="IPR036388">
    <property type="entry name" value="WH-like_DNA-bd_sf"/>
</dbReference>
<dbReference type="GO" id="GO:0006355">
    <property type="term" value="P:regulation of DNA-templated transcription"/>
    <property type="evidence" value="ECO:0007669"/>
    <property type="project" value="InterPro"/>
</dbReference>
<dbReference type="InterPro" id="IPR016032">
    <property type="entry name" value="Sig_transdc_resp-reg_C-effctor"/>
</dbReference>
<keyword evidence="2" id="KW-0067">ATP-binding</keyword>
<dbReference type="KEGG" id="stcm:SCMC78_12590"/>
<dbReference type="PRINTS" id="PR00038">
    <property type="entry name" value="HTHLUXR"/>
</dbReference>
<gene>
    <name evidence="4" type="ORF">SCMC78_12590</name>
</gene>
<dbReference type="Gene3D" id="3.40.50.300">
    <property type="entry name" value="P-loop containing nucleotide triphosphate hydrolases"/>
    <property type="match status" value="1"/>
</dbReference>
<organism evidence="4">
    <name type="scientific">Streptomyces sp. CMC78</name>
    <dbReference type="NCBI Taxonomy" id="3231512"/>
    <lineage>
        <taxon>Bacteria</taxon>
        <taxon>Bacillati</taxon>
        <taxon>Actinomycetota</taxon>
        <taxon>Actinomycetes</taxon>
        <taxon>Kitasatosporales</taxon>
        <taxon>Streptomycetaceae</taxon>
        <taxon>Streptomyces</taxon>
    </lineage>
</organism>
<dbReference type="GO" id="GO:0003677">
    <property type="term" value="F:DNA binding"/>
    <property type="evidence" value="ECO:0007669"/>
    <property type="project" value="InterPro"/>
</dbReference>
<name>A0AB33K9R3_9ACTN</name>
<dbReference type="InterPro" id="IPR027417">
    <property type="entry name" value="P-loop_NTPase"/>
</dbReference>
<dbReference type="RefSeq" id="WP_408053443.1">
    <property type="nucleotide sequence ID" value="NZ_AP035884.1"/>
</dbReference>
<accession>A0AB33K9R3</accession>
<dbReference type="EMBL" id="AP035884">
    <property type="protein sequence ID" value="BFP51452.1"/>
    <property type="molecule type" value="Genomic_DNA"/>
</dbReference>
<dbReference type="GO" id="GO:0005524">
    <property type="term" value="F:ATP binding"/>
    <property type="evidence" value="ECO:0007669"/>
    <property type="project" value="UniProtKB-KW"/>
</dbReference>